<accession>F6V7C8</accession>
<dbReference type="HOGENOM" id="CLU_1444053_0_0_1"/>
<evidence type="ECO:0000313" key="1">
    <source>
        <dbReference type="Ensembl" id="ENSCINP00000024024.2"/>
    </source>
</evidence>
<dbReference type="Proteomes" id="UP000008144">
    <property type="component" value="Chromosome 9"/>
</dbReference>
<dbReference type="Ensembl" id="ENSCINT00000024270.2">
    <property type="protein sequence ID" value="ENSCINP00000024024.2"/>
    <property type="gene ID" value="ENSCING00000012997.2"/>
</dbReference>
<dbReference type="InParanoid" id="F6V7C8"/>
<evidence type="ECO:0008006" key="3">
    <source>
        <dbReference type="Google" id="ProtNLM"/>
    </source>
</evidence>
<dbReference type="EMBL" id="EAAA01002956">
    <property type="status" value="NOT_ANNOTATED_CDS"/>
    <property type="molecule type" value="Genomic_DNA"/>
</dbReference>
<reference evidence="1" key="4">
    <citation type="submission" date="2025-09" db="UniProtKB">
        <authorList>
            <consortium name="Ensembl"/>
        </authorList>
    </citation>
    <scope>IDENTIFICATION</scope>
</reference>
<name>F6V7C8_CIOIN</name>
<evidence type="ECO:0000313" key="2">
    <source>
        <dbReference type="Proteomes" id="UP000008144"/>
    </source>
</evidence>
<organism evidence="1 2">
    <name type="scientific">Ciona intestinalis</name>
    <name type="common">Transparent sea squirt</name>
    <name type="synonym">Ascidia intestinalis</name>
    <dbReference type="NCBI Taxonomy" id="7719"/>
    <lineage>
        <taxon>Eukaryota</taxon>
        <taxon>Metazoa</taxon>
        <taxon>Chordata</taxon>
        <taxon>Tunicata</taxon>
        <taxon>Ascidiacea</taxon>
        <taxon>Phlebobranchia</taxon>
        <taxon>Cionidae</taxon>
        <taxon>Ciona</taxon>
    </lineage>
</organism>
<proteinExistence type="predicted"/>
<reference evidence="1" key="2">
    <citation type="journal article" date="2008" name="Genome Biol.">
        <title>Improved genome assembly and evidence-based global gene model set for the chordate Ciona intestinalis: new insight into intron and operon populations.</title>
        <authorList>
            <person name="Satou Y."/>
            <person name="Mineta K."/>
            <person name="Ogasawara M."/>
            <person name="Sasakura Y."/>
            <person name="Shoguchi E."/>
            <person name="Ueno K."/>
            <person name="Yamada L."/>
            <person name="Matsumoto J."/>
            <person name="Wasserscheid J."/>
            <person name="Dewar K."/>
            <person name="Wiley G.B."/>
            <person name="Macmil S.L."/>
            <person name="Roe B.A."/>
            <person name="Zeller R.W."/>
            <person name="Hastings K.E."/>
            <person name="Lemaire P."/>
            <person name="Lindquist E."/>
            <person name="Endo T."/>
            <person name="Hotta K."/>
            <person name="Inaba K."/>
        </authorList>
    </citation>
    <scope>NUCLEOTIDE SEQUENCE [LARGE SCALE GENOMIC DNA]</scope>
    <source>
        <strain evidence="1">wild type</strain>
    </source>
</reference>
<reference evidence="2" key="1">
    <citation type="journal article" date="2002" name="Science">
        <title>The draft genome of Ciona intestinalis: insights into chordate and vertebrate origins.</title>
        <authorList>
            <person name="Dehal P."/>
            <person name="Satou Y."/>
            <person name="Campbell R.K."/>
            <person name="Chapman J."/>
            <person name="Degnan B."/>
            <person name="De Tomaso A."/>
            <person name="Davidson B."/>
            <person name="Di Gregorio A."/>
            <person name="Gelpke M."/>
            <person name="Goodstein D.M."/>
            <person name="Harafuji N."/>
            <person name="Hastings K.E."/>
            <person name="Ho I."/>
            <person name="Hotta K."/>
            <person name="Huang W."/>
            <person name="Kawashima T."/>
            <person name="Lemaire P."/>
            <person name="Martinez D."/>
            <person name="Meinertzhagen I.A."/>
            <person name="Necula S."/>
            <person name="Nonaka M."/>
            <person name="Putnam N."/>
            <person name="Rash S."/>
            <person name="Saiga H."/>
            <person name="Satake M."/>
            <person name="Terry A."/>
            <person name="Yamada L."/>
            <person name="Wang H.G."/>
            <person name="Awazu S."/>
            <person name="Azumi K."/>
            <person name="Boore J."/>
            <person name="Branno M."/>
            <person name="Chin-Bow S."/>
            <person name="DeSantis R."/>
            <person name="Doyle S."/>
            <person name="Francino P."/>
            <person name="Keys D.N."/>
            <person name="Haga S."/>
            <person name="Hayashi H."/>
            <person name="Hino K."/>
            <person name="Imai K.S."/>
            <person name="Inaba K."/>
            <person name="Kano S."/>
            <person name="Kobayashi K."/>
            <person name="Kobayashi M."/>
            <person name="Lee B.I."/>
            <person name="Makabe K.W."/>
            <person name="Manohar C."/>
            <person name="Matassi G."/>
            <person name="Medina M."/>
            <person name="Mochizuki Y."/>
            <person name="Mount S."/>
            <person name="Morishita T."/>
            <person name="Miura S."/>
            <person name="Nakayama A."/>
            <person name="Nishizaka S."/>
            <person name="Nomoto H."/>
            <person name="Ohta F."/>
            <person name="Oishi K."/>
            <person name="Rigoutsos I."/>
            <person name="Sano M."/>
            <person name="Sasaki A."/>
            <person name="Sasakura Y."/>
            <person name="Shoguchi E."/>
            <person name="Shin-i T."/>
            <person name="Spagnuolo A."/>
            <person name="Stainier D."/>
            <person name="Suzuki M.M."/>
            <person name="Tassy O."/>
            <person name="Takatori N."/>
            <person name="Tokuoka M."/>
            <person name="Yagi K."/>
            <person name="Yoshizaki F."/>
            <person name="Wada S."/>
            <person name="Zhang C."/>
            <person name="Hyatt P.D."/>
            <person name="Larimer F."/>
            <person name="Detter C."/>
            <person name="Doggett N."/>
            <person name="Glavina T."/>
            <person name="Hawkins T."/>
            <person name="Richardson P."/>
            <person name="Lucas S."/>
            <person name="Kohara Y."/>
            <person name="Levine M."/>
            <person name="Satoh N."/>
            <person name="Rokhsar D.S."/>
        </authorList>
    </citation>
    <scope>NUCLEOTIDE SEQUENCE [LARGE SCALE GENOMIC DNA]</scope>
</reference>
<dbReference type="AlphaFoldDB" id="F6V7C8"/>
<keyword evidence="2" id="KW-1185">Reference proteome</keyword>
<reference evidence="1" key="3">
    <citation type="submission" date="2025-08" db="UniProtKB">
        <authorList>
            <consortium name="Ensembl"/>
        </authorList>
    </citation>
    <scope>IDENTIFICATION</scope>
</reference>
<protein>
    <recommendedName>
        <fullName evidence="3">Cohesin loading complex subunit SCC4 homolog</fullName>
    </recommendedName>
</protein>
<sequence>MLRSLSLSDDSERYWKEKKYDMALDLFLDMLRNSANDADALLVNGLKAAHCLYALGRSKEGDAQLQLALSGATDYARFRNCRMVAQNVLQVTKKYFETSQSVRGVLIMQYCVRLYTVLPRKEAAVEGLYKCTEVVRKGYKYQYNRHDHVLSLFDKMTSILQQREYLDSAPVLAGAALHGIAYICDDLH</sequence>